<dbReference type="ExpressionAtlas" id="F1RTF8">
    <property type="expression patterns" value="baseline and differential"/>
</dbReference>
<evidence type="ECO:0000256" key="4">
    <source>
        <dbReference type="ARBA" id="ARBA00023319"/>
    </source>
</evidence>
<evidence type="ECO:0000256" key="3">
    <source>
        <dbReference type="ARBA" id="ARBA00023180"/>
    </source>
</evidence>
<keyword evidence="1" id="KW-0677">Repeat</keyword>
<dbReference type="SMART" id="SM00408">
    <property type="entry name" value="IGc2"/>
    <property type="match status" value="7"/>
</dbReference>
<feature type="domain" description="Ig-like" evidence="8">
    <location>
        <begin position="321"/>
        <end position="392"/>
    </location>
</feature>
<reference evidence="9" key="2">
    <citation type="journal article" date="2020" name="Gigascience">
        <title>An improved pig reference genome sequence to enable pig genetics and genomics research.</title>
        <authorList>
            <person name="Warr A."/>
            <person name="Affara N."/>
            <person name="Aken B."/>
            <person name="Beiki H."/>
            <person name="Bickhart D.M."/>
            <person name="Billis K."/>
            <person name="Chow W."/>
            <person name="Eory L."/>
            <person name="Finlayson H.A."/>
            <person name="Flicek P."/>
            <person name="Giron C.G."/>
            <person name="Griffin D.K."/>
            <person name="Hall R."/>
            <person name="Hannum G."/>
            <person name="Hourlier T."/>
            <person name="Howe K."/>
            <person name="Hume D.A."/>
            <person name="Izuogu O."/>
            <person name="Kim K."/>
            <person name="Koren S."/>
            <person name="Liu H."/>
            <person name="Manchanda N."/>
            <person name="Martin F.J."/>
            <person name="Nonneman D.J."/>
            <person name="O'Connor R.E."/>
            <person name="Phillippy A.M."/>
            <person name="Rohrer G.A."/>
            <person name="Rosen B.D."/>
            <person name="Rund L.A."/>
            <person name="Sargent C.A."/>
            <person name="Schook L.B."/>
            <person name="Schroeder S.G."/>
            <person name="Schwartz A.S."/>
            <person name="Skinner B.M."/>
            <person name="Talbot R."/>
            <person name="Tseng E."/>
            <person name="Tuggle C.K."/>
            <person name="Watson M."/>
            <person name="Smith T.P.L."/>
            <person name="Archibald A.L."/>
        </authorList>
    </citation>
    <scope>NUCLEOTIDE SEQUENCE [LARGE SCALE GENOMIC DNA]</scope>
    <source>
        <strain evidence="9">Duroc</strain>
    </source>
</reference>
<evidence type="ECO:0000256" key="7">
    <source>
        <dbReference type="SAM" id="SignalP"/>
    </source>
</evidence>
<feature type="transmembrane region" description="Helical" evidence="6">
    <location>
        <begin position="1166"/>
        <end position="1187"/>
    </location>
</feature>
<feature type="domain" description="Ig-like" evidence="8">
    <location>
        <begin position="873"/>
        <end position="942"/>
    </location>
</feature>
<feature type="transmembrane region" description="Helical" evidence="6">
    <location>
        <begin position="551"/>
        <end position="570"/>
    </location>
</feature>
<feature type="domain" description="Ig-like" evidence="8">
    <location>
        <begin position="777"/>
        <end position="869"/>
    </location>
</feature>
<evidence type="ECO:0000313" key="9">
    <source>
        <dbReference type="Ensembl" id="ENSSSCP00000013465.4"/>
    </source>
</evidence>
<dbReference type="Ensembl" id="ENSSSCT00000013848.5">
    <property type="protein sequence ID" value="ENSSSCP00000013465.4"/>
    <property type="gene ID" value="ENSSSCG00000012667.6"/>
</dbReference>
<dbReference type="InterPro" id="IPR036179">
    <property type="entry name" value="Ig-like_dom_sf"/>
</dbReference>
<dbReference type="SUPFAM" id="SSF48726">
    <property type="entry name" value="Immunoglobulin"/>
    <property type="match status" value="11"/>
</dbReference>
<feature type="domain" description="Ig-like" evidence="8">
    <location>
        <begin position="419"/>
        <end position="484"/>
    </location>
</feature>
<feature type="domain" description="Ig-like" evidence="8">
    <location>
        <begin position="969"/>
        <end position="1038"/>
    </location>
</feature>
<evidence type="ECO:0000313" key="11">
    <source>
        <dbReference type="VGNC" id="VGNC:89062"/>
    </source>
</evidence>
<dbReference type="InterPro" id="IPR007110">
    <property type="entry name" value="Ig-like_dom"/>
</dbReference>
<keyword evidence="6" id="KW-0812">Transmembrane</keyword>
<reference evidence="10" key="1">
    <citation type="submission" date="2009-11" db="EMBL/GenBank/DDBJ databases">
        <authorList>
            <consortium name="Porcine genome sequencing project"/>
        </authorList>
    </citation>
    <scope>NUCLEOTIDE SEQUENCE [LARGE SCALE GENOMIC DNA]</scope>
    <source>
        <strain evidence="10">Duroc</strain>
    </source>
</reference>
<dbReference type="InterPro" id="IPR050412">
    <property type="entry name" value="Ig-like_Receptors_ImmuneReg"/>
</dbReference>
<dbReference type="FunFam" id="2.60.40.10:FF:000033">
    <property type="entry name" value="Killer cell immunoglobulin-like receptor"/>
    <property type="match status" value="11"/>
</dbReference>
<dbReference type="PANTHER" id="PTHR11738">
    <property type="entry name" value="MHC CLASS I NK CELL RECEPTOR"/>
    <property type="match status" value="1"/>
</dbReference>
<feature type="compositionally biased region" description="Polar residues" evidence="5">
    <location>
        <begin position="1219"/>
        <end position="1233"/>
    </location>
</feature>
<dbReference type="VGNC" id="VGNC:89062">
    <property type="gene designation" value="IGSF1"/>
</dbReference>
<dbReference type="SMART" id="SM00409">
    <property type="entry name" value="IG"/>
    <property type="match status" value="8"/>
</dbReference>
<protein>
    <submittedName>
        <fullName evidence="9">Immunoglobulin superfamily member 1</fullName>
    </submittedName>
</protein>
<keyword evidence="6" id="KW-0472">Membrane</keyword>
<keyword evidence="2" id="KW-1015">Disulfide bond</keyword>
<evidence type="ECO:0000259" key="8">
    <source>
        <dbReference type="PROSITE" id="PS50835"/>
    </source>
</evidence>
<keyword evidence="10" id="KW-1185">Reference proteome</keyword>
<dbReference type="HOGENOM" id="CLU_006143_0_0_1"/>
<feature type="chain" id="PRO_5036469538" evidence="7">
    <location>
        <begin position="29"/>
        <end position="1240"/>
    </location>
</feature>
<keyword evidence="4" id="KW-0393">Immunoglobulin domain</keyword>
<feature type="signal peptide" evidence="7">
    <location>
        <begin position="1"/>
        <end position="28"/>
    </location>
</feature>
<dbReference type="Pfam" id="PF13927">
    <property type="entry name" value="Ig_3"/>
    <property type="match status" value="1"/>
</dbReference>
<evidence type="ECO:0000313" key="10">
    <source>
        <dbReference type="Proteomes" id="UP000008227"/>
    </source>
</evidence>
<evidence type="ECO:0000256" key="6">
    <source>
        <dbReference type="SAM" id="Phobius"/>
    </source>
</evidence>
<evidence type="ECO:0000256" key="2">
    <source>
        <dbReference type="ARBA" id="ARBA00023157"/>
    </source>
</evidence>
<dbReference type="Proteomes" id="UP000008227">
    <property type="component" value="Chromosome X"/>
</dbReference>
<name>F1RTF8_PIG</name>
<dbReference type="PANTHER" id="PTHR11738:SF186">
    <property type="entry name" value="OSTEOCLAST-ASSOCIATED IMMUNOGLOBULIN-LIKE RECEPTOR"/>
    <property type="match status" value="1"/>
</dbReference>
<sequence length="1240" mass="137998">MTLDRPGEGAMMLRTFTLFLFCMRLSLGMTPIVMQSQPELWIETNYPQAPWENITLWCKSPSRISSKFLLLKDKTQMTWIRPSHKTFQVSFPIGALTNSNTGLYRCCYWKETGWSEPSKALELEAPGQLPKPIFWIQAETSPLPGCNVNILCHGWLQDLVFMLFKEGYAEPVDYQVPTGTVAIFSIANMTPESEGVYICRTHIQMLPTLWSEPSNPLKLIVAGLYPKPTLTAYPGPIMAPGESLNLRCQGPIYGMTFALIRLEDLEKSFYSKKPIKNEAYFFFRALKTHDAGHYLCFYYDGSYRGSLLSDILRIWVTDTFPKTWLLAQPSPVVQMGQNVSLWCRGPVDGVGLALYKKGEDKPLQRLDVTSIDDDKSFFLNNVTYSDAGIYSCHYLLSWKTSIRMTAHNTVEIVVVDKPPRPSLSAWPSTVFKLGKAITLQCRVPHPVLEFCLEWEERATSQKFSVDGDFIVSNVEGKGTGTYSCSYRIEAQPNIWSHRSEPLKLMGPAGFLTWNYVLNEAVRLSLIMQLVALLLVVLWIRWKCRRLRIREAWLLGTAQGVTMLFILTALLCCGLCNGVLTEETEIIMPTPKPELWAETNFPLAPWKNLTLWCRSPSGSTKEFVLLKDGTGWIATRPASEQVRAAFPLGALTQSHTGSYHCHSWEEMAVSEPSEALELVGTDILPKPVISASPPIRGQELQIRCKGWLAGMGFALYKEGAQEPVQQLGAVGREAFFTIQRMEDKDEGNYSCRTHTEKRPFKWSEPSEPLELVIKEMYPKPFFKTWASPVVTPGTRVTFNCSTPRQHMSFILYKDGSEIASSDRSWASPGASAAHFLIVSAGAGDGGNYSCRYYDFSIWSEPSDPVELVVAEFYPEPTLLAQPGPVVLPGKNVTLRCQGAFQGMRFALLQEGTQVPLQFQSASGKSADFLLHAVGAEDSGNYSCVYYETTMSNRGSHLSKPLMIWVTGLLPKPSLLAQPGPMVAPGENMTLQCQGELPDSTFVLLKKGTQEPLQQQRPIGYRADFRMPAVRSEDSGIYSCVYYLDSAPFAASNHSDSLEIWVTDKPPKPSLSAWPSSVFKLGKDITLQCRGPLPGVEFVLEHDGEEAPQQFSEDGDFVINNVEGKGIGNYSCSYRLQAYPDIWSEPSEPLELVGAAGPAAQECTVGNIVRSTLIVVVVVALGVVLAIEWKKWPRLRTRGSETDGRDQTIALEECNQEGDPGTNTNSPSSISQGTSVELPVPV</sequence>
<dbReference type="InterPro" id="IPR003598">
    <property type="entry name" value="Ig_sub2"/>
</dbReference>
<dbReference type="AlphaFoldDB" id="F1RTF8"/>
<dbReference type="Bgee" id="ENSSSCG00000012667">
    <property type="expression patterns" value="Expressed in pituitary gland and 30 other cell types or tissues"/>
</dbReference>
<dbReference type="GeneTree" id="ENSGT01150000286974"/>
<dbReference type="PROSITE" id="PS50835">
    <property type="entry name" value="IG_LIKE"/>
    <property type="match status" value="6"/>
</dbReference>
<feature type="domain" description="Ig-like" evidence="8">
    <location>
        <begin position="31"/>
        <end position="106"/>
    </location>
</feature>
<reference evidence="9" key="4">
    <citation type="submission" date="2025-09" db="UniProtKB">
        <authorList>
            <consortium name="Ensembl"/>
        </authorList>
    </citation>
    <scope>IDENTIFICATION</scope>
</reference>
<dbReference type="InterPro" id="IPR003599">
    <property type="entry name" value="Ig_sub"/>
</dbReference>
<gene>
    <name evidence="9 11" type="primary">IGSF1</name>
</gene>
<dbReference type="Pfam" id="PF13895">
    <property type="entry name" value="Ig_2"/>
    <property type="match status" value="4"/>
</dbReference>
<proteinExistence type="predicted"/>
<dbReference type="Gene3D" id="2.60.40.10">
    <property type="entry name" value="Immunoglobulins"/>
    <property type="match status" value="11"/>
</dbReference>
<organism evidence="9 10">
    <name type="scientific">Sus scrofa</name>
    <name type="common">Pig</name>
    <dbReference type="NCBI Taxonomy" id="9823"/>
    <lineage>
        <taxon>Eukaryota</taxon>
        <taxon>Metazoa</taxon>
        <taxon>Chordata</taxon>
        <taxon>Craniata</taxon>
        <taxon>Vertebrata</taxon>
        <taxon>Euteleostomi</taxon>
        <taxon>Mammalia</taxon>
        <taxon>Eutheria</taxon>
        <taxon>Laurasiatheria</taxon>
        <taxon>Artiodactyla</taxon>
        <taxon>Suina</taxon>
        <taxon>Suidae</taxon>
        <taxon>Sus</taxon>
    </lineage>
</organism>
<keyword evidence="7" id="KW-0732">Signal</keyword>
<evidence type="ECO:0000256" key="1">
    <source>
        <dbReference type="ARBA" id="ARBA00022737"/>
    </source>
</evidence>
<dbReference type="InterPro" id="IPR013783">
    <property type="entry name" value="Ig-like_fold"/>
</dbReference>
<reference evidence="9" key="3">
    <citation type="submission" date="2025-08" db="UniProtKB">
        <authorList>
            <consortium name="Ensembl"/>
        </authorList>
    </citation>
    <scope>IDENTIFICATION</scope>
</reference>
<evidence type="ECO:0000256" key="5">
    <source>
        <dbReference type="SAM" id="MobiDB-lite"/>
    </source>
</evidence>
<feature type="transmembrane region" description="Helical" evidence="6">
    <location>
        <begin position="520"/>
        <end position="539"/>
    </location>
</feature>
<keyword evidence="3" id="KW-0325">Glycoprotein</keyword>
<feature type="region of interest" description="Disordered" evidence="5">
    <location>
        <begin position="1195"/>
        <end position="1240"/>
    </location>
</feature>
<accession>F1RTF8</accession>
<keyword evidence="6" id="KW-1133">Transmembrane helix</keyword>